<organism evidence="1 2">
    <name type="scientific">Camellia lanceoleosa</name>
    <dbReference type="NCBI Taxonomy" id="1840588"/>
    <lineage>
        <taxon>Eukaryota</taxon>
        <taxon>Viridiplantae</taxon>
        <taxon>Streptophyta</taxon>
        <taxon>Embryophyta</taxon>
        <taxon>Tracheophyta</taxon>
        <taxon>Spermatophyta</taxon>
        <taxon>Magnoliopsida</taxon>
        <taxon>eudicotyledons</taxon>
        <taxon>Gunneridae</taxon>
        <taxon>Pentapetalae</taxon>
        <taxon>asterids</taxon>
        <taxon>Ericales</taxon>
        <taxon>Theaceae</taxon>
        <taxon>Camellia</taxon>
    </lineage>
</organism>
<name>A0ACC0G5H2_9ERIC</name>
<dbReference type="EMBL" id="CM045767">
    <property type="protein sequence ID" value="KAI7996341.1"/>
    <property type="molecule type" value="Genomic_DNA"/>
</dbReference>
<protein>
    <submittedName>
        <fullName evidence="1">Sucrose-binding protein</fullName>
    </submittedName>
</protein>
<dbReference type="Proteomes" id="UP001060215">
    <property type="component" value="Chromosome 10"/>
</dbReference>
<keyword evidence="2" id="KW-1185">Reference proteome</keyword>
<gene>
    <name evidence="1" type="ORF">LOK49_LG10G02902</name>
</gene>
<reference evidence="1 2" key="1">
    <citation type="journal article" date="2022" name="Plant J.">
        <title>Chromosome-level genome of Camellia lanceoleosa provides a valuable resource for understanding genome evolution and self-incompatibility.</title>
        <authorList>
            <person name="Gong W."/>
            <person name="Xiao S."/>
            <person name="Wang L."/>
            <person name="Liao Z."/>
            <person name="Chang Y."/>
            <person name="Mo W."/>
            <person name="Hu G."/>
            <person name="Li W."/>
            <person name="Zhao G."/>
            <person name="Zhu H."/>
            <person name="Hu X."/>
            <person name="Ji K."/>
            <person name="Xiang X."/>
            <person name="Song Q."/>
            <person name="Yuan D."/>
            <person name="Jin S."/>
            <person name="Zhang L."/>
        </authorList>
    </citation>
    <scope>NUCLEOTIDE SEQUENCE [LARGE SCALE GENOMIC DNA]</scope>
    <source>
        <strain evidence="1">SQ_2022a</strain>
    </source>
</reference>
<proteinExistence type="predicted"/>
<accession>A0ACC0G5H2</accession>
<evidence type="ECO:0000313" key="1">
    <source>
        <dbReference type="EMBL" id="KAI7996341.1"/>
    </source>
</evidence>
<evidence type="ECO:0000313" key="2">
    <source>
        <dbReference type="Proteomes" id="UP001060215"/>
    </source>
</evidence>
<sequence length="105" mass="11128">MGKDTLRWHVLTCPLWSSVATAAAEEGKGGQRVAPKKNAGAKGLSKVSGHLSRGVVFIVPPGRPIITIAAKNQNLQIVCFDVNAPNNEKFPFAGLLATFFGLKLS</sequence>
<comment type="caution">
    <text evidence="1">The sequence shown here is derived from an EMBL/GenBank/DDBJ whole genome shotgun (WGS) entry which is preliminary data.</text>
</comment>